<name>A0A1X4NB91_9RHOB</name>
<dbReference type="AlphaFoldDB" id="A0A1X4NB91"/>
<organism evidence="1 2">
    <name type="scientific">Marivita geojedonensis</name>
    <dbReference type="NCBI Taxonomy" id="1123756"/>
    <lineage>
        <taxon>Bacteria</taxon>
        <taxon>Pseudomonadati</taxon>
        <taxon>Pseudomonadota</taxon>
        <taxon>Alphaproteobacteria</taxon>
        <taxon>Rhodobacterales</taxon>
        <taxon>Roseobacteraceae</taxon>
        <taxon>Marivita</taxon>
    </lineage>
</organism>
<keyword evidence="2" id="KW-1185">Reference proteome</keyword>
<reference evidence="1 2" key="1">
    <citation type="submission" date="2014-03" db="EMBL/GenBank/DDBJ databases">
        <title>The draft genome sequence of Marivita geojedonensis KCTC 23882.</title>
        <authorList>
            <person name="Lai Q."/>
            <person name="Shao Z."/>
        </authorList>
    </citation>
    <scope>NUCLEOTIDE SEQUENCE [LARGE SCALE GENOMIC DNA]</scope>
    <source>
        <strain evidence="1 2">DPG-138</strain>
    </source>
</reference>
<dbReference type="RefSeq" id="WP_085641421.1">
    <property type="nucleotide sequence ID" value="NZ_PVTN01000034.1"/>
</dbReference>
<comment type="caution">
    <text evidence="1">The sequence shown here is derived from an EMBL/GenBank/DDBJ whole genome shotgun (WGS) entry which is preliminary data.</text>
</comment>
<dbReference type="EMBL" id="JFKC01000033">
    <property type="protein sequence ID" value="OSQ43873.1"/>
    <property type="molecule type" value="Genomic_DNA"/>
</dbReference>
<dbReference type="SUPFAM" id="SSF46955">
    <property type="entry name" value="Putative DNA-binding domain"/>
    <property type="match status" value="1"/>
</dbReference>
<protein>
    <recommendedName>
        <fullName evidence="3">Helix-turn-helix domain-containing protein</fullName>
    </recommendedName>
</protein>
<dbReference type="InterPro" id="IPR009061">
    <property type="entry name" value="DNA-bd_dom_put_sf"/>
</dbReference>
<accession>A0A1X4NB91</accession>
<evidence type="ECO:0008006" key="3">
    <source>
        <dbReference type="Google" id="ProtNLM"/>
    </source>
</evidence>
<sequence>MRAEEKMRLLRRAEVEEQFGIPVRFLELAVSRGNGPAIVRLGRSVRYRVCDILDWIEQQVEGGANE</sequence>
<proteinExistence type="predicted"/>
<dbReference type="Proteomes" id="UP000193926">
    <property type="component" value="Unassembled WGS sequence"/>
</dbReference>
<evidence type="ECO:0000313" key="1">
    <source>
        <dbReference type="EMBL" id="OSQ43873.1"/>
    </source>
</evidence>
<evidence type="ECO:0000313" key="2">
    <source>
        <dbReference type="Proteomes" id="UP000193926"/>
    </source>
</evidence>
<dbReference type="STRING" id="1123756.MGEO_19440"/>
<gene>
    <name evidence="1" type="ORF">MGEO_19440</name>
</gene>